<keyword evidence="3" id="KW-1185">Reference proteome</keyword>
<reference evidence="2 3" key="1">
    <citation type="submission" date="2019-02" db="EMBL/GenBank/DDBJ databases">
        <title>Pedobacter sp. RP-3-21 sp. nov., isolated from Arctic soil.</title>
        <authorList>
            <person name="Dahal R.H."/>
        </authorList>
    </citation>
    <scope>NUCLEOTIDE SEQUENCE [LARGE SCALE GENOMIC DNA]</scope>
    <source>
        <strain evidence="2 3">RP-3-21</strain>
    </source>
</reference>
<dbReference type="InterPro" id="IPR050910">
    <property type="entry name" value="JMJD6_ArgDemeth/LysHydrox"/>
</dbReference>
<accession>A0A4R0PRI9</accession>
<dbReference type="SMART" id="SM00558">
    <property type="entry name" value="JmjC"/>
    <property type="match status" value="1"/>
</dbReference>
<comment type="caution">
    <text evidence="2">The sequence shown here is derived from an EMBL/GenBank/DDBJ whole genome shotgun (WGS) entry which is preliminary data.</text>
</comment>
<name>A0A4R0PRI9_9SPHI</name>
<dbReference type="GO" id="GO:0016706">
    <property type="term" value="F:2-oxoglutarate-dependent dioxygenase activity"/>
    <property type="evidence" value="ECO:0007669"/>
    <property type="project" value="TreeGrafter"/>
</dbReference>
<dbReference type="OrthoDB" id="2942327at2"/>
<evidence type="ECO:0000313" key="3">
    <source>
        <dbReference type="Proteomes" id="UP000293925"/>
    </source>
</evidence>
<dbReference type="PANTHER" id="PTHR12480:SF6">
    <property type="entry name" value="2-OXOGLUTARATE AND IRON-DEPENDENT OXYGENASE JMJD4"/>
    <property type="match status" value="1"/>
</dbReference>
<proteinExistence type="predicted"/>
<dbReference type="AlphaFoldDB" id="A0A4R0PRI9"/>
<protein>
    <recommendedName>
        <fullName evidence="1">JmjC domain-containing protein</fullName>
    </recommendedName>
</protein>
<evidence type="ECO:0000259" key="1">
    <source>
        <dbReference type="PROSITE" id="PS51184"/>
    </source>
</evidence>
<dbReference type="GO" id="GO:0005737">
    <property type="term" value="C:cytoplasm"/>
    <property type="evidence" value="ECO:0007669"/>
    <property type="project" value="TreeGrafter"/>
</dbReference>
<dbReference type="GO" id="GO:0043565">
    <property type="term" value="F:sequence-specific DNA binding"/>
    <property type="evidence" value="ECO:0007669"/>
    <property type="project" value="TreeGrafter"/>
</dbReference>
<dbReference type="Proteomes" id="UP000293925">
    <property type="component" value="Unassembled WGS sequence"/>
</dbReference>
<sequence length="309" mass="35902">MLITFLPLPQVRIWKPFFGILNKHNQAMQTVNRLDQISYETFIREYVNKRIPVVFKNASKVWGQHTFGPDFFSTHFGNYKKEFEGKMYSINEILELTSKSTSKNPAPYPITFEIPYDLPALMEHINPIHMNYAIPNWFDSKIFPYGKFGKNINLFFGGQGNQYSLHKDFYHTNAWITQLYGDKKFILFPGEQDEFLYAGKQGYSNFLSPVNILDPDIQKYPLYQQARSVEVTLHPGETIFVPNGVWHTTVALEQNISLIFDQLNSTNYEAWRVDMYEIKKQKSRPGAIVNYGFAIAAGMACKMKELVKK</sequence>
<dbReference type="Pfam" id="PF13621">
    <property type="entry name" value="Cupin_8"/>
    <property type="match status" value="1"/>
</dbReference>
<feature type="domain" description="JmjC" evidence="1">
    <location>
        <begin position="123"/>
        <end position="279"/>
    </location>
</feature>
<dbReference type="PANTHER" id="PTHR12480">
    <property type="entry name" value="ARGININE DEMETHYLASE AND LYSYL-HYDROXYLASE JMJD"/>
    <property type="match status" value="1"/>
</dbReference>
<dbReference type="InterPro" id="IPR003347">
    <property type="entry name" value="JmjC_dom"/>
</dbReference>
<organism evidence="2 3">
    <name type="scientific">Pedobacter psychrodurus</name>
    <dbReference type="NCBI Taxonomy" id="2530456"/>
    <lineage>
        <taxon>Bacteria</taxon>
        <taxon>Pseudomonadati</taxon>
        <taxon>Bacteroidota</taxon>
        <taxon>Sphingobacteriia</taxon>
        <taxon>Sphingobacteriales</taxon>
        <taxon>Sphingobacteriaceae</taxon>
        <taxon>Pedobacter</taxon>
    </lineage>
</organism>
<dbReference type="EMBL" id="SJSO01000016">
    <property type="protein sequence ID" value="TCD23400.1"/>
    <property type="molecule type" value="Genomic_DNA"/>
</dbReference>
<dbReference type="Gene3D" id="2.60.120.650">
    <property type="entry name" value="Cupin"/>
    <property type="match status" value="1"/>
</dbReference>
<gene>
    <name evidence="2" type="ORF">EZ456_17500</name>
</gene>
<dbReference type="InterPro" id="IPR041667">
    <property type="entry name" value="Cupin_8"/>
</dbReference>
<dbReference type="GO" id="GO:0045905">
    <property type="term" value="P:positive regulation of translational termination"/>
    <property type="evidence" value="ECO:0007669"/>
    <property type="project" value="TreeGrafter"/>
</dbReference>
<dbReference type="PROSITE" id="PS51184">
    <property type="entry name" value="JMJC"/>
    <property type="match status" value="1"/>
</dbReference>
<evidence type="ECO:0000313" key="2">
    <source>
        <dbReference type="EMBL" id="TCD23400.1"/>
    </source>
</evidence>
<dbReference type="SUPFAM" id="SSF51197">
    <property type="entry name" value="Clavaminate synthase-like"/>
    <property type="match status" value="1"/>
</dbReference>